<reference evidence="14" key="1">
    <citation type="submission" date="2022-06" db="EMBL/GenBank/DDBJ databases">
        <title>Amycolatopsis iheyaensis sp. nov., a new species of the genus Amycolatopsis isolated from soil in Iheya island, Japan.</title>
        <authorList>
            <person name="Ngamcharungchit C."/>
            <person name="Kanto H."/>
            <person name="Take A."/>
            <person name="Intra B."/>
            <person name="Matsumoto A."/>
            <person name="Panbangred W."/>
            <person name="Inahashi Y."/>
        </authorList>
    </citation>
    <scope>NUCLEOTIDE SEQUENCE</scope>
    <source>
        <strain evidence="14">OK19-0408</strain>
    </source>
</reference>
<dbReference type="GO" id="GO:0000155">
    <property type="term" value="F:phosphorelay sensor kinase activity"/>
    <property type="evidence" value="ECO:0007669"/>
    <property type="project" value="InterPro"/>
</dbReference>
<organism evidence="14 15">
    <name type="scientific">Amycolatopsis iheyensis</name>
    <dbReference type="NCBI Taxonomy" id="2945988"/>
    <lineage>
        <taxon>Bacteria</taxon>
        <taxon>Bacillati</taxon>
        <taxon>Actinomycetota</taxon>
        <taxon>Actinomycetes</taxon>
        <taxon>Pseudonocardiales</taxon>
        <taxon>Pseudonocardiaceae</taxon>
        <taxon>Amycolatopsis</taxon>
    </lineage>
</organism>
<evidence type="ECO:0000256" key="10">
    <source>
        <dbReference type="SAM" id="Phobius"/>
    </source>
</evidence>
<proteinExistence type="predicted"/>
<feature type="compositionally biased region" description="Gly residues" evidence="9">
    <location>
        <begin position="383"/>
        <end position="398"/>
    </location>
</feature>
<evidence type="ECO:0000259" key="12">
    <source>
        <dbReference type="Pfam" id="PF07730"/>
    </source>
</evidence>
<keyword evidence="3" id="KW-0597">Phosphoprotein</keyword>
<comment type="catalytic activity">
    <reaction evidence="1">
        <text>ATP + protein L-histidine = ADP + protein N-phospho-L-histidine.</text>
        <dbReference type="EC" id="2.7.13.3"/>
    </reaction>
</comment>
<feature type="transmembrane region" description="Helical" evidence="10">
    <location>
        <begin position="143"/>
        <end position="165"/>
    </location>
</feature>
<dbReference type="RefSeq" id="WP_257919078.1">
    <property type="nucleotide sequence ID" value="NZ_JAMXQV010000002.1"/>
</dbReference>
<accession>A0A9X2SH77</accession>
<dbReference type="InterPro" id="IPR003594">
    <property type="entry name" value="HATPase_dom"/>
</dbReference>
<dbReference type="Pfam" id="PF02518">
    <property type="entry name" value="HATPase_c"/>
    <property type="match status" value="1"/>
</dbReference>
<evidence type="ECO:0000256" key="4">
    <source>
        <dbReference type="ARBA" id="ARBA00022679"/>
    </source>
</evidence>
<evidence type="ECO:0000259" key="11">
    <source>
        <dbReference type="Pfam" id="PF02518"/>
    </source>
</evidence>
<keyword evidence="15" id="KW-1185">Reference proteome</keyword>
<dbReference type="PANTHER" id="PTHR24421">
    <property type="entry name" value="NITRATE/NITRITE SENSOR PROTEIN NARX-RELATED"/>
    <property type="match status" value="1"/>
</dbReference>
<feature type="region of interest" description="Disordered" evidence="9">
    <location>
        <begin position="351"/>
        <end position="398"/>
    </location>
</feature>
<dbReference type="InterPro" id="IPR011712">
    <property type="entry name" value="Sig_transdc_His_kin_sub3_dim/P"/>
</dbReference>
<feature type="transmembrane region" description="Helical" evidence="10">
    <location>
        <begin position="31"/>
        <end position="49"/>
    </location>
</feature>
<dbReference type="GO" id="GO:0005524">
    <property type="term" value="F:ATP binding"/>
    <property type="evidence" value="ECO:0007669"/>
    <property type="project" value="UniProtKB-KW"/>
</dbReference>
<evidence type="ECO:0000256" key="9">
    <source>
        <dbReference type="SAM" id="MobiDB-lite"/>
    </source>
</evidence>
<name>A0A9X2SH77_9PSEU</name>
<keyword evidence="4" id="KW-0808">Transferase</keyword>
<evidence type="ECO:0000256" key="1">
    <source>
        <dbReference type="ARBA" id="ARBA00000085"/>
    </source>
</evidence>
<dbReference type="InterPro" id="IPR055558">
    <property type="entry name" value="DUF7134"/>
</dbReference>
<evidence type="ECO:0000256" key="6">
    <source>
        <dbReference type="ARBA" id="ARBA00022777"/>
    </source>
</evidence>
<dbReference type="GO" id="GO:0016020">
    <property type="term" value="C:membrane"/>
    <property type="evidence" value="ECO:0007669"/>
    <property type="project" value="InterPro"/>
</dbReference>
<keyword evidence="6 14" id="KW-0418">Kinase</keyword>
<evidence type="ECO:0000256" key="7">
    <source>
        <dbReference type="ARBA" id="ARBA00022840"/>
    </source>
</evidence>
<dbReference type="InterPro" id="IPR036890">
    <property type="entry name" value="HATPase_C_sf"/>
</dbReference>
<dbReference type="PANTHER" id="PTHR24421:SF10">
    <property type="entry name" value="NITRATE_NITRITE SENSOR PROTEIN NARQ"/>
    <property type="match status" value="1"/>
</dbReference>
<feature type="transmembrane region" description="Helical" evidence="10">
    <location>
        <begin position="120"/>
        <end position="137"/>
    </location>
</feature>
<keyword evidence="8" id="KW-0902">Two-component regulatory system</keyword>
<dbReference type="Proteomes" id="UP001144096">
    <property type="component" value="Unassembled WGS sequence"/>
</dbReference>
<keyword evidence="10" id="KW-1133">Transmembrane helix</keyword>
<dbReference type="SUPFAM" id="SSF55874">
    <property type="entry name" value="ATPase domain of HSP90 chaperone/DNA topoisomerase II/histidine kinase"/>
    <property type="match status" value="1"/>
</dbReference>
<sequence length="398" mass="41508">MTDGLIEPGFRSTWPGAGPLRAWARRHPAPADLLLAFALLFLALMVGAAGAEPGGPWLVVVVVLLLGMLAARRRFPLAVLAATTAVGVAQDLFGPQFPPTTVAVLIAGYTVAAHRDRHRVPAAVATVVALTAGGIGGHTGWAMLAAGLVFSTAIVTAAFALGVNVRTRRAFLASLHDRAVRAERERDQESQIAAARERARIAREMHDIIAHNLSVMIALADGAAFAARTDSAQAEAAAKHVSATGRQALDEMHRLLNVLRGGGEDSPRAPQPGIAGIDEVVDQVRATGLPVTWTVTGRRFPLPPTVELAVYRVAQEALTNVLKHAVAPASAKIHLTYEDPLVTLEVLDDGRPAPAPVTAGGHGLSGMRERASVSGGDVSAGPRPGGGWRVFGRFGSGT</sequence>
<evidence type="ECO:0000256" key="5">
    <source>
        <dbReference type="ARBA" id="ARBA00022741"/>
    </source>
</evidence>
<keyword evidence="10" id="KW-0812">Transmembrane</keyword>
<keyword evidence="5" id="KW-0547">Nucleotide-binding</keyword>
<feature type="domain" description="DUF7134" evidence="13">
    <location>
        <begin position="20"/>
        <end position="169"/>
    </location>
</feature>
<evidence type="ECO:0000256" key="2">
    <source>
        <dbReference type="ARBA" id="ARBA00012438"/>
    </source>
</evidence>
<dbReference type="AlphaFoldDB" id="A0A9X2SH77"/>
<evidence type="ECO:0000313" key="14">
    <source>
        <dbReference type="EMBL" id="MCR6482452.1"/>
    </source>
</evidence>
<dbReference type="EMBL" id="JAMXQV010000002">
    <property type="protein sequence ID" value="MCR6482452.1"/>
    <property type="molecule type" value="Genomic_DNA"/>
</dbReference>
<evidence type="ECO:0000313" key="15">
    <source>
        <dbReference type="Proteomes" id="UP001144096"/>
    </source>
</evidence>
<dbReference type="InterPro" id="IPR050482">
    <property type="entry name" value="Sensor_HK_TwoCompSys"/>
</dbReference>
<evidence type="ECO:0000256" key="8">
    <source>
        <dbReference type="ARBA" id="ARBA00023012"/>
    </source>
</evidence>
<keyword evidence="10" id="KW-0472">Membrane</keyword>
<dbReference type="Gene3D" id="1.20.5.1930">
    <property type="match status" value="1"/>
</dbReference>
<comment type="caution">
    <text evidence="14">The sequence shown here is derived from an EMBL/GenBank/DDBJ whole genome shotgun (WGS) entry which is preliminary data.</text>
</comment>
<dbReference type="CDD" id="cd16917">
    <property type="entry name" value="HATPase_UhpB-NarQ-NarX-like"/>
    <property type="match status" value="1"/>
</dbReference>
<evidence type="ECO:0000259" key="13">
    <source>
        <dbReference type="Pfam" id="PF23539"/>
    </source>
</evidence>
<protein>
    <recommendedName>
        <fullName evidence="2">histidine kinase</fullName>
        <ecNumber evidence="2">2.7.13.3</ecNumber>
    </recommendedName>
</protein>
<feature type="transmembrane region" description="Helical" evidence="10">
    <location>
        <begin position="55"/>
        <end position="71"/>
    </location>
</feature>
<dbReference type="Pfam" id="PF23539">
    <property type="entry name" value="DUF7134"/>
    <property type="match status" value="1"/>
</dbReference>
<keyword evidence="7" id="KW-0067">ATP-binding</keyword>
<dbReference type="Pfam" id="PF07730">
    <property type="entry name" value="HisKA_3"/>
    <property type="match status" value="1"/>
</dbReference>
<feature type="domain" description="Signal transduction histidine kinase subgroup 3 dimerisation and phosphoacceptor" evidence="12">
    <location>
        <begin position="197"/>
        <end position="261"/>
    </location>
</feature>
<evidence type="ECO:0000256" key="3">
    <source>
        <dbReference type="ARBA" id="ARBA00022553"/>
    </source>
</evidence>
<gene>
    <name evidence="14" type="ORF">M8542_06465</name>
</gene>
<feature type="domain" description="Histidine kinase/HSP90-like ATPase" evidence="11">
    <location>
        <begin position="307"/>
        <end position="390"/>
    </location>
</feature>
<dbReference type="GO" id="GO:0046983">
    <property type="term" value="F:protein dimerization activity"/>
    <property type="evidence" value="ECO:0007669"/>
    <property type="project" value="InterPro"/>
</dbReference>
<dbReference type="Gene3D" id="3.30.565.10">
    <property type="entry name" value="Histidine kinase-like ATPase, C-terminal domain"/>
    <property type="match status" value="1"/>
</dbReference>
<dbReference type="EC" id="2.7.13.3" evidence="2"/>